<reference evidence="1 2" key="1">
    <citation type="submission" date="2024-04" db="EMBL/GenBank/DDBJ databases">
        <authorList>
            <person name="Waldvogel A.-M."/>
            <person name="Schoenle A."/>
        </authorList>
    </citation>
    <scope>NUCLEOTIDE SEQUENCE [LARGE SCALE GENOMIC DNA]</scope>
</reference>
<dbReference type="AlphaFoldDB" id="A0AAV2KNQ5"/>
<sequence>MLTVGEGSLNIPLKQSSQRCLCFICGCKASSCRVLPAAGEPDKVSYLKVREVNRLQQRRGWSACRGGVGGWGVVRL</sequence>
<gene>
    <name evidence="1" type="ORF">KC01_LOCUS19465</name>
</gene>
<name>A0AAV2KNQ5_KNICA</name>
<dbReference type="Proteomes" id="UP001497482">
    <property type="component" value="Chromosome 19"/>
</dbReference>
<dbReference type="EMBL" id="OZ035841">
    <property type="protein sequence ID" value="CAL1589856.1"/>
    <property type="molecule type" value="Genomic_DNA"/>
</dbReference>
<evidence type="ECO:0000313" key="2">
    <source>
        <dbReference type="Proteomes" id="UP001497482"/>
    </source>
</evidence>
<organism evidence="1 2">
    <name type="scientific">Knipowitschia caucasica</name>
    <name type="common">Caucasian dwarf goby</name>
    <name type="synonym">Pomatoschistus caucasicus</name>
    <dbReference type="NCBI Taxonomy" id="637954"/>
    <lineage>
        <taxon>Eukaryota</taxon>
        <taxon>Metazoa</taxon>
        <taxon>Chordata</taxon>
        <taxon>Craniata</taxon>
        <taxon>Vertebrata</taxon>
        <taxon>Euteleostomi</taxon>
        <taxon>Actinopterygii</taxon>
        <taxon>Neopterygii</taxon>
        <taxon>Teleostei</taxon>
        <taxon>Neoteleostei</taxon>
        <taxon>Acanthomorphata</taxon>
        <taxon>Gobiaria</taxon>
        <taxon>Gobiiformes</taxon>
        <taxon>Gobioidei</taxon>
        <taxon>Gobiidae</taxon>
        <taxon>Gobiinae</taxon>
        <taxon>Knipowitschia</taxon>
    </lineage>
</organism>
<protein>
    <submittedName>
        <fullName evidence="1">Uncharacterized protein</fullName>
    </submittedName>
</protein>
<proteinExistence type="predicted"/>
<evidence type="ECO:0000313" key="1">
    <source>
        <dbReference type="EMBL" id="CAL1589856.1"/>
    </source>
</evidence>
<accession>A0AAV2KNQ5</accession>
<keyword evidence="2" id="KW-1185">Reference proteome</keyword>